<dbReference type="SMART" id="SM00422">
    <property type="entry name" value="HTH_MERR"/>
    <property type="match status" value="1"/>
</dbReference>
<dbReference type="Pfam" id="PF06445">
    <property type="entry name" value="GyrI-like"/>
    <property type="match status" value="1"/>
</dbReference>
<dbReference type="InterPro" id="IPR009061">
    <property type="entry name" value="DNA-bd_dom_put_sf"/>
</dbReference>
<dbReference type="EMBL" id="FXZG01000018">
    <property type="protein sequence ID" value="SMX94560.1"/>
    <property type="molecule type" value="Genomic_DNA"/>
</dbReference>
<dbReference type="PROSITE" id="PS50937">
    <property type="entry name" value="HTH_MERR_2"/>
    <property type="match status" value="1"/>
</dbReference>
<accession>A0A2A3ZHQ1</accession>
<evidence type="ECO:0000313" key="5">
    <source>
        <dbReference type="EMBL" id="SMX87065.1"/>
    </source>
</evidence>
<gene>
    <name evidence="6" type="ORF">BAUR920_02788</name>
    <name evidence="5" type="ORF">BAURA86_01702</name>
    <name evidence="3" type="ORF">BLSMQ_0078</name>
    <name evidence="4" type="ORF">CIK62_05030</name>
    <name evidence="7" type="ORF">EB834_12940</name>
</gene>
<dbReference type="Proteomes" id="UP000297736">
    <property type="component" value="Unassembled WGS sequence"/>
</dbReference>
<sequence>MVMTTRVGDMGRSEHRMRIGEFARLGQVSIRMLRHYEALDLLIPQHVDRFSGHRSYSVAQLTRLNRIMALSSLGISLKRISVLLDSEPSTSELVDMLTLRRHKLQTEQEVAAASLAEIEFRLALIERTTMKFPDCVIKELPAERIIGTTVLLGEPPFDTSEIGPLFGKVAGQIIAAGGDLDVGVGLYSDSEAGTEVTCGYRMNSADGNGLNTTGPTSTELDTIELPPCTAATLIHEGSMSRIGASWQHLSEWCLNQGYSLNGPCREIYLEEDDGDGSDWVVELQQPITR</sequence>
<evidence type="ECO:0000313" key="8">
    <source>
        <dbReference type="Proteomes" id="UP000094793"/>
    </source>
</evidence>
<dbReference type="InterPro" id="IPR029442">
    <property type="entry name" value="GyrI-like"/>
</dbReference>
<dbReference type="InterPro" id="IPR011256">
    <property type="entry name" value="Reg_factor_effector_dom_sf"/>
</dbReference>
<dbReference type="EMBL" id="RHFF01000012">
    <property type="protein sequence ID" value="TGD38074.1"/>
    <property type="molecule type" value="Genomic_DNA"/>
</dbReference>
<evidence type="ECO:0000259" key="2">
    <source>
        <dbReference type="PROSITE" id="PS50937"/>
    </source>
</evidence>
<reference evidence="7 12" key="6">
    <citation type="submission" date="2018-10" db="EMBL/GenBank/DDBJ databases">
        <title>Brevibacterium genomes from Austrain hard cheese rinds.</title>
        <authorList>
            <person name="Anast J.M."/>
            <person name="Dzieciol M."/>
            <person name="Schultz D.L."/>
            <person name="Mann E."/>
            <person name="Wagner M."/>
            <person name="Schmitz-Esser S."/>
        </authorList>
    </citation>
    <scope>NUCLEOTIDE SEQUENCE [LARGE SCALE GENOMIC DNA]</scope>
    <source>
        <strain evidence="7 12">L261</strain>
    </source>
</reference>
<dbReference type="Gene3D" id="3.20.80.10">
    <property type="entry name" value="Regulatory factor, effector binding domain"/>
    <property type="match status" value="1"/>
</dbReference>
<dbReference type="SMART" id="SM00871">
    <property type="entry name" value="AraC_E_bind"/>
    <property type="match status" value="1"/>
</dbReference>
<dbReference type="Proteomes" id="UP000217720">
    <property type="component" value="Unassembled WGS sequence"/>
</dbReference>
<dbReference type="KEGG" id="blin:BLSMQ_0078"/>
<reference evidence="8" key="2">
    <citation type="submission" date="2016-09" db="EMBL/GenBank/DDBJ databases">
        <title>Complete Genome Sequence of Brevibacterium linens SMQ-1335.</title>
        <authorList>
            <person name="de Melo A.G."/>
            <person name="Labrie S.J."/>
            <person name="Dumaresq J."/>
            <person name="Roberts R.J."/>
            <person name="Tremblay D.M."/>
            <person name="Moineau S."/>
        </authorList>
    </citation>
    <scope>NUCLEOTIDE SEQUENCE [LARGE SCALE GENOMIC DNA]</scope>
    <source>
        <strain evidence="8">SMQ-1335</strain>
    </source>
</reference>
<evidence type="ECO:0000313" key="7">
    <source>
        <dbReference type="EMBL" id="TGD38074.1"/>
    </source>
</evidence>
<dbReference type="PANTHER" id="PTHR30204">
    <property type="entry name" value="REDOX-CYCLING DRUG-SENSING TRANSCRIPTIONAL ACTIVATOR SOXR"/>
    <property type="match status" value="1"/>
</dbReference>
<reference evidence="5 11" key="4">
    <citation type="submission" date="2017-03" db="EMBL/GenBank/DDBJ databases">
        <authorList>
            <person name="Afonso C.L."/>
            <person name="Miller P.J."/>
            <person name="Scott M.A."/>
            <person name="Spackman E."/>
            <person name="Goraichik I."/>
            <person name="Dimitrov K.M."/>
            <person name="Suarez D.L."/>
            <person name="Swayne D.E."/>
        </authorList>
    </citation>
    <scope>NUCLEOTIDE SEQUENCE [LARGE SCALE GENOMIC DNA]</scope>
    <source>
        <strain evidence="5">8</strain>
        <strain evidence="11">8(6)</strain>
        <strain evidence="6">CNRZ 920</strain>
    </source>
</reference>
<dbReference type="Pfam" id="PF13411">
    <property type="entry name" value="MerR_1"/>
    <property type="match status" value="1"/>
</dbReference>
<dbReference type="CDD" id="cd01107">
    <property type="entry name" value="HTH_BmrR"/>
    <property type="match status" value="1"/>
</dbReference>
<evidence type="ECO:0000313" key="9">
    <source>
        <dbReference type="Proteomes" id="UP000217720"/>
    </source>
</evidence>
<dbReference type="Proteomes" id="UP000094793">
    <property type="component" value="Chromosome"/>
</dbReference>
<evidence type="ECO:0000313" key="4">
    <source>
        <dbReference type="EMBL" id="PCC51047.1"/>
    </source>
</evidence>
<dbReference type="PATRIC" id="fig|1703.10.peg.79"/>
<name>A0A1D7VYJ0_BREAU</name>
<reference evidence="4 9" key="3">
    <citation type="journal article" date="2017" name="Elife">
        <title>Extensive horizontal gene transfer in cheese-associated bacteria.</title>
        <authorList>
            <person name="Bonham K.S."/>
            <person name="Wolfe B.E."/>
            <person name="Dutton R.J."/>
        </authorList>
    </citation>
    <scope>NUCLEOTIDE SEQUENCE [LARGE SCALE GENOMIC DNA]</scope>
    <source>
        <strain evidence="4 9">900_6</strain>
    </source>
</reference>
<feature type="domain" description="HTH merR-type" evidence="2">
    <location>
        <begin position="16"/>
        <end position="86"/>
    </location>
</feature>
<dbReference type="OrthoDB" id="9802039at2"/>
<evidence type="ECO:0000313" key="3">
    <source>
        <dbReference type="EMBL" id="AOP51800.1"/>
    </source>
</evidence>
<dbReference type="PANTHER" id="PTHR30204:SF97">
    <property type="entry name" value="MERR FAMILY REGULATORY PROTEIN"/>
    <property type="match status" value="1"/>
</dbReference>
<evidence type="ECO:0000256" key="1">
    <source>
        <dbReference type="ARBA" id="ARBA00023125"/>
    </source>
</evidence>
<dbReference type="SUPFAM" id="SSF55136">
    <property type="entry name" value="Probable bacterial effector-binding domain"/>
    <property type="match status" value="1"/>
</dbReference>
<dbReference type="GO" id="GO:0003677">
    <property type="term" value="F:DNA binding"/>
    <property type="evidence" value="ECO:0007669"/>
    <property type="project" value="UniProtKB-KW"/>
</dbReference>
<accession>A0A2H1K492</accession>
<keyword evidence="1 5" id="KW-0238">DNA-binding</keyword>
<dbReference type="SUPFAM" id="SSF46955">
    <property type="entry name" value="Putative DNA-binding domain"/>
    <property type="match status" value="1"/>
</dbReference>
<organism evidence="3 8">
    <name type="scientific">Brevibacterium aurantiacum</name>
    <dbReference type="NCBI Taxonomy" id="273384"/>
    <lineage>
        <taxon>Bacteria</taxon>
        <taxon>Bacillati</taxon>
        <taxon>Actinomycetota</taxon>
        <taxon>Actinomycetes</taxon>
        <taxon>Micrococcales</taxon>
        <taxon>Brevibacteriaceae</taxon>
        <taxon>Brevibacterium</taxon>
    </lineage>
</organism>
<reference evidence="3" key="1">
    <citation type="submission" date="2016-09" db="EMBL/GenBank/DDBJ databases">
        <title>Complete Genome Sequence of Brevibacterium aurantiacum SMQ-1335.</title>
        <authorList>
            <person name="de Melo A.G."/>
            <person name="Labrie S.J."/>
            <person name="Dumaresq J."/>
            <person name="Roberts R.J."/>
            <person name="Tremblay D.M."/>
            <person name="Moineau S."/>
        </authorList>
    </citation>
    <scope>NUCLEOTIDE SEQUENCE</scope>
    <source>
        <strain evidence="3">SMQ-1335</strain>
    </source>
</reference>
<dbReference type="InterPro" id="IPR047057">
    <property type="entry name" value="MerR_fam"/>
</dbReference>
<evidence type="ECO:0000313" key="12">
    <source>
        <dbReference type="Proteomes" id="UP000297736"/>
    </source>
</evidence>
<reference evidence="10" key="5">
    <citation type="submission" date="2017-03" db="EMBL/GenBank/DDBJ databases">
        <authorList>
            <person name="Monnet C."/>
        </authorList>
    </citation>
    <scope>NUCLEOTIDE SEQUENCE [LARGE SCALE GENOMIC DNA]</scope>
    <source>
        <strain evidence="10">CNRZ 920</strain>
    </source>
</reference>
<proteinExistence type="predicted"/>
<evidence type="ECO:0000313" key="10">
    <source>
        <dbReference type="Proteomes" id="UP000234289"/>
    </source>
</evidence>
<protein>
    <submittedName>
        <fullName evidence="3 5">Transcriptional regulator, MerR family</fullName>
    </submittedName>
    <submittedName>
        <fullName evidence="4">MerR family transcriptional regulator</fullName>
    </submittedName>
</protein>
<dbReference type="EMBL" id="NRGO01000005">
    <property type="protein sequence ID" value="PCC51047.1"/>
    <property type="molecule type" value="Genomic_DNA"/>
</dbReference>
<dbReference type="EMBL" id="CP017150">
    <property type="protein sequence ID" value="AOP51800.1"/>
    <property type="molecule type" value="Genomic_DNA"/>
</dbReference>
<dbReference type="AlphaFoldDB" id="A0A1D7VYJ0"/>
<dbReference type="Gene3D" id="1.10.1660.10">
    <property type="match status" value="1"/>
</dbReference>
<evidence type="ECO:0000313" key="6">
    <source>
        <dbReference type="EMBL" id="SMX94560.1"/>
    </source>
</evidence>
<dbReference type="InterPro" id="IPR010499">
    <property type="entry name" value="AraC_E-bd"/>
</dbReference>
<accession>A0A1D7VYJ0</accession>
<dbReference type="eggNOG" id="COG0789">
    <property type="taxonomic scope" value="Bacteria"/>
</dbReference>
<evidence type="ECO:0000313" key="11">
    <source>
        <dbReference type="Proteomes" id="UP000234300"/>
    </source>
</evidence>
<dbReference type="Proteomes" id="UP000234300">
    <property type="component" value="Unassembled WGS sequence"/>
</dbReference>
<dbReference type="GO" id="GO:0003700">
    <property type="term" value="F:DNA-binding transcription factor activity"/>
    <property type="evidence" value="ECO:0007669"/>
    <property type="project" value="InterPro"/>
</dbReference>
<dbReference type="EMBL" id="FXZI01000005">
    <property type="protein sequence ID" value="SMX87065.1"/>
    <property type="molecule type" value="Genomic_DNA"/>
</dbReference>
<dbReference type="InterPro" id="IPR000551">
    <property type="entry name" value="MerR-type_HTH_dom"/>
</dbReference>
<dbReference type="Proteomes" id="UP000234289">
    <property type="component" value="Unassembled WGS sequence"/>
</dbReference>
<dbReference type="eggNOG" id="COG4978">
    <property type="taxonomic scope" value="Bacteria"/>
</dbReference>